<evidence type="ECO:0000313" key="2">
    <source>
        <dbReference type="Proteomes" id="UP001060123"/>
    </source>
</evidence>
<keyword evidence="2" id="KW-1185">Reference proteome</keyword>
<dbReference type="RefSeq" id="WP_245209214.1">
    <property type="nucleotide sequence ID" value="NZ_CP104143.1"/>
</dbReference>
<protein>
    <submittedName>
        <fullName evidence="1">DoxX-like family protein</fullName>
    </submittedName>
</protein>
<sequence>MLAVAVAVAYLAGGSLLEPELWLDPLGPLVKVLPSLLLTLVTLAVLDER</sequence>
<dbReference type="Proteomes" id="UP001060123">
    <property type="component" value="Chromosome"/>
</dbReference>
<reference evidence="1" key="1">
    <citation type="submission" date="2022-09" db="EMBL/GenBank/DDBJ databases">
        <title>Australian commercial rhizobial inoculants.</title>
        <authorList>
            <person name="Kohlmeier M.G."/>
            <person name="O'Hara G.W."/>
            <person name="Colombi E."/>
            <person name="Ramsay J.P."/>
            <person name="Terpolilli J."/>
        </authorList>
    </citation>
    <scope>NUCLEOTIDE SEQUENCE</scope>
    <source>
        <strain evidence="1">WSM1592</strain>
    </source>
</reference>
<proteinExistence type="predicted"/>
<accession>A0ABY5XN51</accession>
<organism evidence="1 2">
    <name type="scientific">Rhizobium sullae</name>
    <name type="common">Rhizobium hedysari</name>
    <dbReference type="NCBI Taxonomy" id="50338"/>
    <lineage>
        <taxon>Bacteria</taxon>
        <taxon>Pseudomonadati</taxon>
        <taxon>Pseudomonadota</taxon>
        <taxon>Alphaproteobacteria</taxon>
        <taxon>Hyphomicrobiales</taxon>
        <taxon>Rhizobiaceae</taxon>
        <taxon>Rhizobium/Agrobacterium group</taxon>
        <taxon>Rhizobium</taxon>
    </lineage>
</organism>
<dbReference type="EMBL" id="CP104143">
    <property type="protein sequence ID" value="UWU15594.1"/>
    <property type="molecule type" value="Genomic_DNA"/>
</dbReference>
<evidence type="ECO:0000313" key="1">
    <source>
        <dbReference type="EMBL" id="UWU15594.1"/>
    </source>
</evidence>
<dbReference type="InterPro" id="IPR025695">
    <property type="entry name" value="DoxX-like"/>
</dbReference>
<name>A0ABY5XN51_RHISU</name>
<gene>
    <name evidence="1" type="ORF">N2599_06220</name>
</gene>
<dbReference type="Pfam" id="PF13781">
    <property type="entry name" value="DoxX_3"/>
    <property type="match status" value="1"/>
</dbReference>